<keyword evidence="3" id="KW-1185">Reference proteome</keyword>
<evidence type="ECO:0000313" key="1">
    <source>
        <dbReference type="EMBL" id="CAE8601893.1"/>
    </source>
</evidence>
<evidence type="ECO:0000313" key="2">
    <source>
        <dbReference type="EMBL" id="CAE8609715.1"/>
    </source>
</evidence>
<organism evidence="1 3">
    <name type="scientific">Polarella glacialis</name>
    <name type="common">Dinoflagellate</name>
    <dbReference type="NCBI Taxonomy" id="89957"/>
    <lineage>
        <taxon>Eukaryota</taxon>
        <taxon>Sar</taxon>
        <taxon>Alveolata</taxon>
        <taxon>Dinophyceae</taxon>
        <taxon>Suessiales</taxon>
        <taxon>Suessiaceae</taxon>
        <taxon>Polarella</taxon>
    </lineage>
</organism>
<sequence length="72" mass="7981">GAPSEKAAEGAGCAWKELKVSCKGFRGQTQQHIEKWLGKDVSDVPTQQIFKQRTWGHAFVTVSEDSISKFTQ</sequence>
<gene>
    <name evidence="1" type="ORF">PGLA1383_LOCUS20160</name>
    <name evidence="2" type="ORF">PGLA1383_LOCUS27542</name>
</gene>
<protein>
    <submittedName>
        <fullName evidence="1">Uncharacterized protein</fullName>
    </submittedName>
</protein>
<proteinExistence type="predicted"/>
<dbReference type="AlphaFoldDB" id="A0A813ENL4"/>
<evidence type="ECO:0000313" key="3">
    <source>
        <dbReference type="Proteomes" id="UP000654075"/>
    </source>
</evidence>
<feature type="non-terminal residue" evidence="1">
    <location>
        <position position="72"/>
    </location>
</feature>
<name>A0A813ENL4_POLGL</name>
<accession>A0A813ENL4</accession>
<dbReference type="EMBL" id="CAJNNV010024388">
    <property type="protein sequence ID" value="CAE8609715.1"/>
    <property type="molecule type" value="Genomic_DNA"/>
</dbReference>
<reference evidence="1" key="1">
    <citation type="submission" date="2021-02" db="EMBL/GenBank/DDBJ databases">
        <authorList>
            <person name="Dougan E. K."/>
            <person name="Rhodes N."/>
            <person name="Thang M."/>
            <person name="Chan C."/>
        </authorList>
    </citation>
    <scope>NUCLEOTIDE SEQUENCE</scope>
</reference>
<comment type="caution">
    <text evidence="1">The sequence shown here is derived from an EMBL/GenBank/DDBJ whole genome shotgun (WGS) entry which is preliminary data.</text>
</comment>
<dbReference type="Proteomes" id="UP000654075">
    <property type="component" value="Unassembled WGS sequence"/>
</dbReference>
<dbReference type="EMBL" id="CAJNNV010013644">
    <property type="protein sequence ID" value="CAE8601893.1"/>
    <property type="molecule type" value="Genomic_DNA"/>
</dbReference>
<feature type="non-terminal residue" evidence="1">
    <location>
        <position position="1"/>
    </location>
</feature>